<sequence length="379" mass="41647">MHQTKISLFAGAVLAATAFAPFGPTYAEQTEITDIVGRKVTVDLPVERMILGEGRQIYLLAVLERDDPFKRVVGWREDFSQADPDSYARYAAKFPELKEIPTFGGFKDGTFDVEQAAALKPDVVLMNIEAQTATEDSGYDDKLAALGIPIVYIDFREDPLAHTIPSVRLMGQLIGKQDEAESFVAFSDAQMAKVEDVIAKAAPNRPKVFIDRAGGYSEDCCMSFGPGNFGDYVEIAGGTNIADGIIPNTFGRLNPEQIIASSPDHVIVTGGNWDAYVPGGGWVGMGPGSDMEAARTKLEALTHRTAMTGIAAQKSRNFHAIWHQFYNSPYYFVAVQRIAKWLHPALFADLDPEATLIELHDRFLPVAYEPGYWISLNDE</sequence>
<dbReference type="EMBL" id="JABBNT010000002">
    <property type="protein sequence ID" value="NMM44063.1"/>
    <property type="molecule type" value="Genomic_DNA"/>
</dbReference>
<dbReference type="PROSITE" id="PS50983">
    <property type="entry name" value="FE_B12_PBP"/>
    <property type="match status" value="1"/>
</dbReference>
<dbReference type="PANTHER" id="PTHR30535:SF34">
    <property type="entry name" value="MOLYBDATE-BINDING PROTEIN MOLA"/>
    <property type="match status" value="1"/>
</dbReference>
<dbReference type="AlphaFoldDB" id="A0A7Y0HEZ7"/>
<organism evidence="3 4">
    <name type="scientific">Pacificispira spongiicola</name>
    <dbReference type="NCBI Taxonomy" id="2729598"/>
    <lineage>
        <taxon>Bacteria</taxon>
        <taxon>Pseudomonadati</taxon>
        <taxon>Pseudomonadota</taxon>
        <taxon>Alphaproteobacteria</taxon>
        <taxon>Rhodospirillales</taxon>
        <taxon>Rhodospirillaceae</taxon>
        <taxon>Pacificispira</taxon>
    </lineage>
</organism>
<dbReference type="RefSeq" id="WP_169624371.1">
    <property type="nucleotide sequence ID" value="NZ_JABBNT010000002.1"/>
</dbReference>
<feature type="chain" id="PRO_5031416432" evidence="1">
    <location>
        <begin position="28"/>
        <end position="379"/>
    </location>
</feature>
<evidence type="ECO:0000256" key="1">
    <source>
        <dbReference type="SAM" id="SignalP"/>
    </source>
</evidence>
<dbReference type="Pfam" id="PF01497">
    <property type="entry name" value="Peripla_BP_2"/>
    <property type="match status" value="1"/>
</dbReference>
<dbReference type="SUPFAM" id="SSF53807">
    <property type="entry name" value="Helical backbone' metal receptor"/>
    <property type="match status" value="1"/>
</dbReference>
<evidence type="ECO:0000259" key="2">
    <source>
        <dbReference type="PROSITE" id="PS50983"/>
    </source>
</evidence>
<keyword evidence="1" id="KW-0732">Signal</keyword>
<comment type="caution">
    <text evidence="3">The sequence shown here is derived from an EMBL/GenBank/DDBJ whole genome shotgun (WGS) entry which is preliminary data.</text>
</comment>
<gene>
    <name evidence="3" type="ORF">HH303_06215</name>
</gene>
<feature type="signal peptide" evidence="1">
    <location>
        <begin position="1"/>
        <end position="27"/>
    </location>
</feature>
<protein>
    <submittedName>
        <fullName evidence="3">ABC transporter substrate-binding protein</fullName>
    </submittedName>
</protein>
<evidence type="ECO:0000313" key="4">
    <source>
        <dbReference type="Proteomes" id="UP000539372"/>
    </source>
</evidence>
<dbReference type="CDD" id="cd01139">
    <property type="entry name" value="TroA_f"/>
    <property type="match status" value="1"/>
</dbReference>
<dbReference type="PANTHER" id="PTHR30535">
    <property type="entry name" value="VITAMIN B12-BINDING PROTEIN"/>
    <property type="match status" value="1"/>
</dbReference>
<dbReference type="InterPro" id="IPR002491">
    <property type="entry name" value="ABC_transptr_periplasmic_BD"/>
</dbReference>
<name>A0A7Y0HEZ7_9PROT</name>
<dbReference type="Gene3D" id="3.40.50.1980">
    <property type="entry name" value="Nitrogenase molybdenum iron protein domain"/>
    <property type="match status" value="2"/>
</dbReference>
<dbReference type="Proteomes" id="UP000539372">
    <property type="component" value="Unassembled WGS sequence"/>
</dbReference>
<accession>A0A7Y0HEZ7</accession>
<reference evidence="3 4" key="1">
    <citation type="submission" date="2020-04" db="EMBL/GenBank/DDBJ databases">
        <title>Rhodospirillaceae bacterium KN72 isolated from deep sea.</title>
        <authorList>
            <person name="Zhang D.-C."/>
        </authorList>
    </citation>
    <scope>NUCLEOTIDE SEQUENCE [LARGE SCALE GENOMIC DNA]</scope>
    <source>
        <strain evidence="3 4">KN72</strain>
    </source>
</reference>
<dbReference type="InterPro" id="IPR050902">
    <property type="entry name" value="ABC_Transporter_SBP"/>
</dbReference>
<proteinExistence type="predicted"/>
<keyword evidence="4" id="KW-1185">Reference proteome</keyword>
<feature type="domain" description="Fe/B12 periplasmic-binding" evidence="2">
    <location>
        <begin position="48"/>
        <end position="350"/>
    </location>
</feature>
<evidence type="ECO:0000313" key="3">
    <source>
        <dbReference type="EMBL" id="NMM44063.1"/>
    </source>
</evidence>